<evidence type="ECO:0000313" key="3">
    <source>
        <dbReference type="Proteomes" id="UP000625316"/>
    </source>
</evidence>
<dbReference type="Pfam" id="PF07878">
    <property type="entry name" value="RHH_5"/>
    <property type="match status" value="1"/>
</dbReference>
<dbReference type="EMBL" id="JADEXQ010000036">
    <property type="protein sequence ID" value="MBE9030433.1"/>
    <property type="molecule type" value="Genomic_DNA"/>
</dbReference>
<proteinExistence type="predicted"/>
<reference evidence="2" key="1">
    <citation type="submission" date="2020-10" db="EMBL/GenBank/DDBJ databases">
        <authorList>
            <person name="Castelo-Branco R."/>
            <person name="Eusebio N."/>
            <person name="Adriana R."/>
            <person name="Vieira A."/>
            <person name="Brugerolle De Fraissinette N."/>
            <person name="Rezende De Castro R."/>
            <person name="Schneider M.P."/>
            <person name="Vasconcelos V."/>
            <person name="Leao P.N."/>
        </authorList>
    </citation>
    <scope>NUCLEOTIDE SEQUENCE</scope>
    <source>
        <strain evidence="2">LEGE 11480</strain>
    </source>
</reference>
<dbReference type="InterPro" id="IPR012869">
    <property type="entry name" value="RHH_5"/>
</dbReference>
<accession>A0A928VKT7</accession>
<dbReference type="InterPro" id="IPR010985">
    <property type="entry name" value="Ribbon_hlx_hlx"/>
</dbReference>
<dbReference type="GO" id="GO:0006355">
    <property type="term" value="P:regulation of DNA-templated transcription"/>
    <property type="evidence" value="ECO:0007669"/>
    <property type="project" value="InterPro"/>
</dbReference>
<dbReference type="InterPro" id="IPR013321">
    <property type="entry name" value="Arc_rbn_hlx_hlx"/>
</dbReference>
<evidence type="ECO:0000313" key="2">
    <source>
        <dbReference type="EMBL" id="MBE9030433.1"/>
    </source>
</evidence>
<feature type="domain" description="CopG-like ribbon-helix-helix" evidence="1">
    <location>
        <begin position="4"/>
        <end position="46"/>
    </location>
</feature>
<keyword evidence="3" id="KW-1185">Reference proteome</keyword>
<dbReference type="AlphaFoldDB" id="A0A928VKT7"/>
<name>A0A928VKT7_9CYAN</name>
<dbReference type="RefSeq" id="WP_319633199.1">
    <property type="nucleotide sequence ID" value="NZ_JADEXQ010000036.1"/>
</dbReference>
<comment type="caution">
    <text evidence="2">The sequence shown here is derived from an EMBL/GenBank/DDBJ whole genome shotgun (WGS) entry which is preliminary data.</text>
</comment>
<sequence>MIDMKRITVTLPDQTAEALENWATQQGRPTANLAAFLIEQGIIQAQEKGLYNSAASAKTAQTK</sequence>
<dbReference type="Gene3D" id="1.10.1220.10">
    <property type="entry name" value="Met repressor-like"/>
    <property type="match status" value="1"/>
</dbReference>
<protein>
    <recommendedName>
        <fullName evidence="1">CopG-like ribbon-helix-helix domain-containing protein</fullName>
    </recommendedName>
</protein>
<gene>
    <name evidence="2" type="ORF">IQ266_11890</name>
</gene>
<evidence type="ECO:0000259" key="1">
    <source>
        <dbReference type="Pfam" id="PF07878"/>
    </source>
</evidence>
<dbReference type="SUPFAM" id="SSF47598">
    <property type="entry name" value="Ribbon-helix-helix"/>
    <property type="match status" value="1"/>
</dbReference>
<dbReference type="Proteomes" id="UP000625316">
    <property type="component" value="Unassembled WGS sequence"/>
</dbReference>
<organism evidence="2 3">
    <name type="scientific">Romeriopsis navalis LEGE 11480</name>
    <dbReference type="NCBI Taxonomy" id="2777977"/>
    <lineage>
        <taxon>Bacteria</taxon>
        <taxon>Bacillati</taxon>
        <taxon>Cyanobacteriota</taxon>
        <taxon>Cyanophyceae</taxon>
        <taxon>Leptolyngbyales</taxon>
        <taxon>Leptolyngbyaceae</taxon>
        <taxon>Romeriopsis</taxon>
        <taxon>Romeriopsis navalis</taxon>
    </lineage>
</organism>